<sequence>MCQTGRLNALIHISLFLGNVVVLWCVVACSKTHPAVKVLLCALFSSTLLMCLLVMPFMAHVGISKIHCNTHIPRALIWAMIAIYIILTKMEILYIAILAFVRNYHVTLAVWSYTRRQVKMFTAVALTVGIAIYSTAMTTIRRNKRRLTSTLPNASRGQVMDQATRAMLAVFISNLVFVLPHSIYHVLPLDFDTFTYLIVHTILYTHLFVDPLVFLFFNLHHRQRFLHALKSYQRWVSFRPPPSSPHTASTLPLHFTSSTSTSTSTDGKVVAKT</sequence>
<feature type="transmembrane region" description="Helical" evidence="6">
    <location>
        <begin position="166"/>
        <end position="187"/>
    </location>
</feature>
<feature type="region of interest" description="Disordered" evidence="5">
    <location>
        <begin position="247"/>
        <end position="273"/>
    </location>
</feature>
<evidence type="ECO:0000256" key="2">
    <source>
        <dbReference type="ARBA" id="ARBA00022692"/>
    </source>
</evidence>
<organism evidence="7 8">
    <name type="scientific">Chionoecetes opilio</name>
    <name type="common">Atlantic snow crab</name>
    <name type="synonym">Cancer opilio</name>
    <dbReference type="NCBI Taxonomy" id="41210"/>
    <lineage>
        <taxon>Eukaryota</taxon>
        <taxon>Metazoa</taxon>
        <taxon>Ecdysozoa</taxon>
        <taxon>Arthropoda</taxon>
        <taxon>Crustacea</taxon>
        <taxon>Multicrustacea</taxon>
        <taxon>Malacostraca</taxon>
        <taxon>Eumalacostraca</taxon>
        <taxon>Eucarida</taxon>
        <taxon>Decapoda</taxon>
        <taxon>Pleocyemata</taxon>
        <taxon>Brachyura</taxon>
        <taxon>Eubrachyura</taxon>
        <taxon>Majoidea</taxon>
        <taxon>Majidae</taxon>
        <taxon>Chionoecetes</taxon>
    </lineage>
</organism>
<keyword evidence="8" id="KW-1185">Reference proteome</keyword>
<dbReference type="PRINTS" id="PR00237">
    <property type="entry name" value="GPCRRHODOPSN"/>
</dbReference>
<name>A0A8J5CJY1_CHIOP</name>
<dbReference type="GO" id="GO:0016020">
    <property type="term" value="C:membrane"/>
    <property type="evidence" value="ECO:0007669"/>
    <property type="project" value="UniProtKB-SubCell"/>
</dbReference>
<evidence type="ECO:0000256" key="3">
    <source>
        <dbReference type="ARBA" id="ARBA00022989"/>
    </source>
</evidence>
<feature type="transmembrane region" description="Helical" evidence="6">
    <location>
        <begin position="75"/>
        <end position="100"/>
    </location>
</feature>
<reference evidence="7" key="1">
    <citation type="submission" date="2020-07" db="EMBL/GenBank/DDBJ databases">
        <title>The High-quality genome of the commercially important snow crab, Chionoecetes opilio.</title>
        <authorList>
            <person name="Jeong J.-H."/>
            <person name="Ryu S."/>
        </authorList>
    </citation>
    <scope>NUCLEOTIDE SEQUENCE</scope>
    <source>
        <strain evidence="7">MADBK_172401_WGS</strain>
        <tissue evidence="7">Digestive gland</tissue>
    </source>
</reference>
<dbReference type="CDD" id="cd00637">
    <property type="entry name" value="7tm_classA_rhodopsin-like"/>
    <property type="match status" value="1"/>
</dbReference>
<dbReference type="InterPro" id="IPR000276">
    <property type="entry name" value="GPCR_Rhodpsn"/>
</dbReference>
<evidence type="ECO:0000256" key="5">
    <source>
        <dbReference type="SAM" id="MobiDB-lite"/>
    </source>
</evidence>
<proteinExistence type="predicted"/>
<dbReference type="EMBL" id="JACEEZ010021320">
    <property type="protein sequence ID" value="KAG0713595.1"/>
    <property type="molecule type" value="Genomic_DNA"/>
</dbReference>
<keyword evidence="2 6" id="KW-0812">Transmembrane</keyword>
<dbReference type="AlphaFoldDB" id="A0A8J5CJY1"/>
<evidence type="ECO:0000256" key="4">
    <source>
        <dbReference type="ARBA" id="ARBA00023136"/>
    </source>
</evidence>
<keyword evidence="3 6" id="KW-1133">Transmembrane helix</keyword>
<evidence type="ECO:0000256" key="6">
    <source>
        <dbReference type="SAM" id="Phobius"/>
    </source>
</evidence>
<dbReference type="SUPFAM" id="SSF81321">
    <property type="entry name" value="Family A G protein-coupled receptor-like"/>
    <property type="match status" value="1"/>
</dbReference>
<dbReference type="GO" id="GO:0004930">
    <property type="term" value="F:G protein-coupled receptor activity"/>
    <property type="evidence" value="ECO:0007669"/>
    <property type="project" value="InterPro"/>
</dbReference>
<comment type="subcellular location">
    <subcellularLocation>
        <location evidence="1">Membrane</location>
    </subcellularLocation>
</comment>
<dbReference type="Proteomes" id="UP000770661">
    <property type="component" value="Unassembled WGS sequence"/>
</dbReference>
<keyword evidence="4 6" id="KW-0472">Membrane</keyword>
<accession>A0A8J5CJY1</accession>
<feature type="compositionally biased region" description="Low complexity" evidence="5">
    <location>
        <begin position="256"/>
        <end position="265"/>
    </location>
</feature>
<evidence type="ECO:0000256" key="1">
    <source>
        <dbReference type="ARBA" id="ARBA00004370"/>
    </source>
</evidence>
<feature type="transmembrane region" description="Helical" evidence="6">
    <location>
        <begin position="193"/>
        <end position="217"/>
    </location>
</feature>
<feature type="transmembrane region" description="Helical" evidence="6">
    <location>
        <begin position="7"/>
        <end position="29"/>
    </location>
</feature>
<feature type="transmembrane region" description="Helical" evidence="6">
    <location>
        <begin position="120"/>
        <end position="140"/>
    </location>
</feature>
<comment type="caution">
    <text evidence="7">The sequence shown here is derived from an EMBL/GenBank/DDBJ whole genome shotgun (WGS) entry which is preliminary data.</text>
</comment>
<dbReference type="Gene3D" id="1.20.1070.10">
    <property type="entry name" value="Rhodopsin 7-helix transmembrane proteins"/>
    <property type="match status" value="1"/>
</dbReference>
<feature type="transmembrane region" description="Helical" evidence="6">
    <location>
        <begin position="35"/>
        <end position="63"/>
    </location>
</feature>
<gene>
    <name evidence="7" type="ORF">GWK47_015872</name>
</gene>
<protein>
    <submittedName>
        <fullName evidence="7">Uncharacterized protein</fullName>
    </submittedName>
</protein>
<dbReference type="OrthoDB" id="6375364at2759"/>
<evidence type="ECO:0000313" key="7">
    <source>
        <dbReference type="EMBL" id="KAG0713595.1"/>
    </source>
</evidence>
<evidence type="ECO:0000313" key="8">
    <source>
        <dbReference type="Proteomes" id="UP000770661"/>
    </source>
</evidence>